<evidence type="ECO:0000313" key="2">
    <source>
        <dbReference type="Proteomes" id="UP001596548"/>
    </source>
</evidence>
<protein>
    <submittedName>
        <fullName evidence="1">Uncharacterized protein</fullName>
    </submittedName>
</protein>
<proteinExistence type="predicted"/>
<comment type="caution">
    <text evidence="1">The sequence shown here is derived from an EMBL/GenBank/DDBJ whole genome shotgun (WGS) entry which is preliminary data.</text>
</comment>
<sequence length="123" mass="14039">MTDLRDQLPAFEEAARRLLHAPRRLVLVHARPAACHPDRPVNARGLCDSCYETHWRNGTLGQFPTKRTQRFRDDFVAEYRHLRSYGLGRSEIAERLGMTRNAVDAAYRRAVRAGALAPDRRAG</sequence>
<name>A0ABW2HXD5_9ACTN</name>
<gene>
    <name evidence="1" type="ORF">ACFQS1_19810</name>
</gene>
<organism evidence="1 2">
    <name type="scientific">Paractinoplanes rhizophilus</name>
    <dbReference type="NCBI Taxonomy" id="1416877"/>
    <lineage>
        <taxon>Bacteria</taxon>
        <taxon>Bacillati</taxon>
        <taxon>Actinomycetota</taxon>
        <taxon>Actinomycetes</taxon>
        <taxon>Micromonosporales</taxon>
        <taxon>Micromonosporaceae</taxon>
        <taxon>Paractinoplanes</taxon>
    </lineage>
</organism>
<accession>A0ABW2HXD5</accession>
<evidence type="ECO:0000313" key="1">
    <source>
        <dbReference type="EMBL" id="MFC7276245.1"/>
    </source>
</evidence>
<reference evidence="2" key="1">
    <citation type="journal article" date="2019" name="Int. J. Syst. Evol. Microbiol.">
        <title>The Global Catalogue of Microorganisms (GCM) 10K type strain sequencing project: providing services to taxonomists for standard genome sequencing and annotation.</title>
        <authorList>
            <consortium name="The Broad Institute Genomics Platform"/>
            <consortium name="The Broad Institute Genome Sequencing Center for Infectious Disease"/>
            <person name="Wu L."/>
            <person name="Ma J."/>
        </authorList>
    </citation>
    <scope>NUCLEOTIDE SEQUENCE [LARGE SCALE GENOMIC DNA]</scope>
    <source>
        <strain evidence="2">XZYJT-10</strain>
    </source>
</reference>
<dbReference type="RefSeq" id="WP_378970307.1">
    <property type="nucleotide sequence ID" value="NZ_JBHTBJ010000013.1"/>
</dbReference>
<dbReference type="Proteomes" id="UP001596548">
    <property type="component" value="Unassembled WGS sequence"/>
</dbReference>
<keyword evidence="2" id="KW-1185">Reference proteome</keyword>
<dbReference type="EMBL" id="JBHTBJ010000013">
    <property type="protein sequence ID" value="MFC7276245.1"/>
    <property type="molecule type" value="Genomic_DNA"/>
</dbReference>